<protein>
    <recommendedName>
        <fullName evidence="7">Endonuclease</fullName>
    </recommendedName>
</protein>
<dbReference type="PANTHER" id="PTHR47331:SF1">
    <property type="entry name" value="GAG-LIKE PROTEIN"/>
    <property type="match status" value="1"/>
</dbReference>
<evidence type="ECO:0008006" key="7">
    <source>
        <dbReference type="Google" id="ProtNLM"/>
    </source>
</evidence>
<evidence type="ECO:0000259" key="4">
    <source>
        <dbReference type="PROSITE" id="PS50994"/>
    </source>
</evidence>
<sequence length="1851" mass="209881">MSVGRTPIKTTVDPEQVKMLIHQRGVVKGKVTKIHNTLENAEDHPELVSVPLLKVFQKKLEMHYSEYEAIHREVLSVTPPSKVEEQDGKLEEFDKLHTDALVRLEQLMESLTKQPATANVNAGTAPPVVVQQSLKAPIPCFDGKTENWPKFKAMFSDVVCNSSDSDAVKFHHLDKALVGDAAGLINAKMITDNNFKEVWRQLTEQFENPRVIVDTHVEGLIRLKPIAKGSYKDLLELIKTCERHVAGLEYQGLKVDTLSGILITKLLTSRLDDHTLQLWERNQKHGKLPDFSDTMRFLKDTPPKPQPKSFNQKVHSVTSSNQSSQCQFCNEDHRHYECPKFNQMSVSERIIKVKELKICFNCLRPGHRVIDCSTKRVCAKCKKRHHTLLHEESSLKPQSEPLPQKNDSPKVNAEVSNTPKPPTSAAPNTSCSCSNPQTVKTVMLLTAVVNLEDCRGNVVPCRTLLDSGSQVCFLSEVMANRLSIPRESVSVPVTGIGEAKFYAREKLNVSVYSRYSNFSTTVECLIVPKVTGIIPSSKIDISSWSIPAGIQLADPEFFVPERIDMLIGASKFFDLLKSGHLRLADGLPELHETHFGWVVAGEIDDRVVNTVQQVHSATVDSLNDTVKKFWKLEEIADTPSLGTEQDECEDTFQRTHHRTPSGRYVVQLPFREDVDKLCDNREMALRRFLALERRLVKDPTLKEQYVRFIQEYEELGHCREVDETRDHPSHGRYYLPHHAVLRPSSSTTKLRVVFDASARPYQGARSLNDVLQVGGNVQNDLFSILLRFRRHAVAFTADITKMYRQVLVDPSQTCYQRIFWRDSPDKPLRVLELQTVTYGTAAAPFLATRCLSQLCEDEGGRFPVAAKIVQKDCYVDDVLSGAESVEEAVNAQQQLQQLLRCGGFPIHKWSSNCPAMLTNVPETDREKLIRLDQESTREVVKTLGLTWSPIADEFVFVASSCAKVPSRYTKRMVFSEIGRLFDPLGLASPVVVVAKMLMQEIWKSGLPWDAELDGELLQWWLTFRDALPGVCDLSIPRRVISQQAVALEIHGFSDASIRAYGAVLYVRSILPNGTAQLALLCSKSKVSPIAEVSIPRKELLAARLLSRLVVKVIDSLELDISNVTLWSDSQIVLAWLRKPLASLQIFVRNRVSEINKETSGYTWKYIPTKENPADIISRGMLPNALKSSELWRNGPGFLWDSDYQVESPTDIPDAELPEMKQVVVVASTAFNRDQLPVFSKYSSFRKLQRVIAYVQRFISNCREKDDKLRVKLRHTSVPELRKAMELIIKIVQHEVLGDEIRRINQNEPCKKIAQLHPIYQDGVLRVGGRLKHSSMMSEAKHPYILPRHPIVDLLIRAYHLENLHEGPSSLLANLRTRFWILDGRSAVRKVTRGCVTYFRANPKCSTQQMGNLPSCRVTPAHPFEITGVDYAGPVYVKQGRHRPRLEKAYLGVFVCMVTRAVHLELISDMTTEAFVAALHRFTARRGVPREIHSDNGSNFRGARNELHELFELFRSEAFENEIEDFCQPREISWHFIPPEAPNFGGIWEAAVKSAKFHLKRTLKDARLTFEEYVTVLVQVEALLNSRPLYSVSSDPGDPEVITPGHFLIGRPLTAIPEPSYEGSPVNRLSRWQYLQKLREGFWHKWKREYLQSLQGRNKNRTKQPNIQPGMIVLLEEKDTPPQRWKLGKIVRTYPGTDELVRTVDVQVGESIYKRPITKIAVLPIEDNIIVSEASSESKSQPGGVCSRPSENGAPCDISICCGNDETQKPAETPRNTGKQRRGRAERARDANSPERVSSSSSPSRESDDDRHYCNSESDDDRHLRSRESDDERERERKRQRQRRPARLLALR</sequence>
<keyword evidence="1" id="KW-0863">Zinc-finger</keyword>
<dbReference type="PROSITE" id="PS50994">
    <property type="entry name" value="INTEGRASE"/>
    <property type="match status" value="1"/>
</dbReference>
<dbReference type="InterPro" id="IPR043502">
    <property type="entry name" value="DNA/RNA_pol_sf"/>
</dbReference>
<dbReference type="GeneID" id="134290584"/>
<dbReference type="Pfam" id="PF03564">
    <property type="entry name" value="DUF1759"/>
    <property type="match status" value="1"/>
</dbReference>
<dbReference type="Pfam" id="PF17921">
    <property type="entry name" value="Integrase_H2C2"/>
    <property type="match status" value="1"/>
</dbReference>
<dbReference type="InterPro" id="IPR001878">
    <property type="entry name" value="Znf_CCHC"/>
</dbReference>
<dbReference type="InterPro" id="IPR036397">
    <property type="entry name" value="RNaseH_sf"/>
</dbReference>
<dbReference type="EnsemblMetazoa" id="AALFPA23_005095.R6441">
    <property type="protein sequence ID" value="AALFPA23_005095.P6441"/>
    <property type="gene ID" value="AALFPA23_005095"/>
</dbReference>
<reference evidence="5" key="2">
    <citation type="submission" date="2025-05" db="UniProtKB">
        <authorList>
            <consortium name="EnsemblMetazoa"/>
        </authorList>
    </citation>
    <scope>IDENTIFICATION</scope>
    <source>
        <strain evidence="5">Foshan</strain>
    </source>
</reference>
<dbReference type="PROSITE" id="PS50158">
    <property type="entry name" value="ZF_CCHC"/>
    <property type="match status" value="1"/>
</dbReference>
<dbReference type="InterPro" id="IPR001584">
    <property type="entry name" value="Integrase_cat-core"/>
</dbReference>
<dbReference type="CDD" id="cd01644">
    <property type="entry name" value="RT_pepA17"/>
    <property type="match status" value="1"/>
</dbReference>
<feature type="region of interest" description="Disordered" evidence="2">
    <location>
        <begin position="392"/>
        <end position="429"/>
    </location>
</feature>
<dbReference type="PANTHER" id="PTHR47331">
    <property type="entry name" value="PHD-TYPE DOMAIN-CONTAINING PROTEIN"/>
    <property type="match status" value="1"/>
</dbReference>
<reference evidence="6" key="1">
    <citation type="journal article" date="2015" name="Proc. Natl. Acad. Sci. U.S.A.">
        <title>Genome sequence of the Asian Tiger mosquito, Aedes albopictus, reveals insights into its biology, genetics, and evolution.</title>
        <authorList>
            <person name="Chen X.G."/>
            <person name="Jiang X."/>
            <person name="Gu J."/>
            <person name="Xu M."/>
            <person name="Wu Y."/>
            <person name="Deng Y."/>
            <person name="Zhang C."/>
            <person name="Bonizzoni M."/>
            <person name="Dermauw W."/>
            <person name="Vontas J."/>
            <person name="Armbruster P."/>
            <person name="Huang X."/>
            <person name="Yang Y."/>
            <person name="Zhang H."/>
            <person name="He W."/>
            <person name="Peng H."/>
            <person name="Liu Y."/>
            <person name="Wu K."/>
            <person name="Chen J."/>
            <person name="Lirakis M."/>
            <person name="Topalis P."/>
            <person name="Van Leeuwen T."/>
            <person name="Hall A.B."/>
            <person name="Jiang X."/>
            <person name="Thorpe C."/>
            <person name="Mueller R.L."/>
            <person name="Sun C."/>
            <person name="Waterhouse R.M."/>
            <person name="Yan G."/>
            <person name="Tu Z.J."/>
            <person name="Fang X."/>
            <person name="James A.A."/>
        </authorList>
    </citation>
    <scope>NUCLEOTIDE SEQUENCE [LARGE SCALE GENOMIC DNA]</scope>
    <source>
        <strain evidence="6">Foshan</strain>
    </source>
</reference>
<keyword evidence="1" id="KW-0862">Zinc</keyword>
<evidence type="ECO:0000256" key="2">
    <source>
        <dbReference type="SAM" id="MobiDB-lite"/>
    </source>
</evidence>
<name>A0ABM1Y2P0_AEDAL</name>
<evidence type="ECO:0000313" key="6">
    <source>
        <dbReference type="Proteomes" id="UP000069940"/>
    </source>
</evidence>
<dbReference type="Gene3D" id="3.30.420.10">
    <property type="entry name" value="Ribonuclease H-like superfamily/Ribonuclease H"/>
    <property type="match status" value="1"/>
</dbReference>
<evidence type="ECO:0000259" key="3">
    <source>
        <dbReference type="PROSITE" id="PS50158"/>
    </source>
</evidence>
<proteinExistence type="predicted"/>
<dbReference type="RefSeq" id="XP_062713733.1">
    <property type="nucleotide sequence ID" value="XM_062857749.1"/>
</dbReference>
<evidence type="ECO:0000313" key="5">
    <source>
        <dbReference type="EnsemblMetazoa" id="AALFPA23_005095.P6441"/>
    </source>
</evidence>
<dbReference type="InterPro" id="IPR005312">
    <property type="entry name" value="DUF1759"/>
</dbReference>
<dbReference type="InterPro" id="IPR008042">
    <property type="entry name" value="Retrotrans_Pao"/>
</dbReference>
<keyword evidence="1" id="KW-0479">Metal-binding</keyword>
<keyword evidence="6" id="KW-1185">Reference proteome</keyword>
<organism evidence="5 6">
    <name type="scientific">Aedes albopictus</name>
    <name type="common">Asian tiger mosquito</name>
    <name type="synonym">Stegomyia albopicta</name>
    <dbReference type="NCBI Taxonomy" id="7160"/>
    <lineage>
        <taxon>Eukaryota</taxon>
        <taxon>Metazoa</taxon>
        <taxon>Ecdysozoa</taxon>
        <taxon>Arthropoda</taxon>
        <taxon>Hexapoda</taxon>
        <taxon>Insecta</taxon>
        <taxon>Pterygota</taxon>
        <taxon>Neoptera</taxon>
        <taxon>Endopterygota</taxon>
        <taxon>Diptera</taxon>
        <taxon>Nematocera</taxon>
        <taxon>Culicoidea</taxon>
        <taxon>Culicidae</taxon>
        <taxon>Culicinae</taxon>
        <taxon>Aedini</taxon>
        <taxon>Aedes</taxon>
        <taxon>Stegomyia</taxon>
    </lineage>
</organism>
<feature type="compositionally biased region" description="Basic and acidic residues" evidence="2">
    <location>
        <begin position="1782"/>
        <end position="1792"/>
    </location>
</feature>
<dbReference type="Pfam" id="PF00665">
    <property type="entry name" value="rve"/>
    <property type="match status" value="1"/>
</dbReference>
<evidence type="ECO:0000256" key="1">
    <source>
        <dbReference type="PROSITE-ProRule" id="PRU00047"/>
    </source>
</evidence>
<feature type="compositionally biased region" description="Basic and acidic residues" evidence="2">
    <location>
        <begin position="1804"/>
        <end position="1836"/>
    </location>
</feature>
<dbReference type="SUPFAM" id="SSF56672">
    <property type="entry name" value="DNA/RNA polymerases"/>
    <property type="match status" value="1"/>
</dbReference>
<dbReference type="SUPFAM" id="SSF53098">
    <property type="entry name" value="Ribonuclease H-like"/>
    <property type="match status" value="1"/>
</dbReference>
<feature type="region of interest" description="Disordered" evidence="2">
    <location>
        <begin position="1763"/>
        <end position="1851"/>
    </location>
</feature>
<accession>A0ABM1Y2P0</accession>
<dbReference type="InterPro" id="IPR012337">
    <property type="entry name" value="RNaseH-like_sf"/>
</dbReference>
<dbReference type="Pfam" id="PF05380">
    <property type="entry name" value="Peptidase_A17"/>
    <property type="match status" value="1"/>
</dbReference>
<dbReference type="CDD" id="cd00303">
    <property type="entry name" value="retropepsin_like"/>
    <property type="match status" value="1"/>
</dbReference>
<feature type="compositionally biased region" description="Low complexity" evidence="2">
    <location>
        <begin position="1793"/>
        <end position="1803"/>
    </location>
</feature>
<dbReference type="Proteomes" id="UP000069940">
    <property type="component" value="Unassembled WGS sequence"/>
</dbReference>
<dbReference type="InterPro" id="IPR040676">
    <property type="entry name" value="DUF5641"/>
</dbReference>
<feature type="domain" description="Integrase catalytic" evidence="4">
    <location>
        <begin position="1418"/>
        <end position="1611"/>
    </location>
</feature>
<dbReference type="Pfam" id="PF18701">
    <property type="entry name" value="DUF5641"/>
    <property type="match status" value="1"/>
</dbReference>
<dbReference type="InterPro" id="IPR041588">
    <property type="entry name" value="Integrase_H2C2"/>
</dbReference>
<feature type="domain" description="CCHC-type" evidence="3">
    <location>
        <begin position="359"/>
        <end position="372"/>
    </location>
</feature>